<comment type="subcellular location">
    <subcellularLocation>
        <location evidence="1">Membrane</location>
        <topology evidence="1">Multi-pass membrane protein</topology>
    </subcellularLocation>
</comment>
<organism evidence="7 8">
    <name type="scientific">Epidermidibacterium keratini</name>
    <dbReference type="NCBI Taxonomy" id="1891644"/>
    <lineage>
        <taxon>Bacteria</taxon>
        <taxon>Bacillati</taxon>
        <taxon>Actinomycetota</taxon>
        <taxon>Actinomycetes</taxon>
        <taxon>Sporichthyales</taxon>
        <taxon>Sporichthyaceae</taxon>
        <taxon>Epidermidibacterium</taxon>
    </lineage>
</organism>
<protein>
    <submittedName>
        <fullName evidence="7">FUSC family protein</fullName>
    </submittedName>
</protein>
<evidence type="ECO:0000256" key="5">
    <source>
        <dbReference type="SAM" id="Phobius"/>
    </source>
</evidence>
<feature type="transmembrane region" description="Helical" evidence="5">
    <location>
        <begin position="269"/>
        <end position="287"/>
    </location>
</feature>
<dbReference type="InterPro" id="IPR049453">
    <property type="entry name" value="Memb_transporter_dom"/>
</dbReference>
<evidence type="ECO:0000256" key="2">
    <source>
        <dbReference type="ARBA" id="ARBA00022692"/>
    </source>
</evidence>
<evidence type="ECO:0000256" key="3">
    <source>
        <dbReference type="ARBA" id="ARBA00022989"/>
    </source>
</evidence>
<proteinExistence type="predicted"/>
<dbReference type="KEGG" id="eke:EK0264_08870"/>
<dbReference type="InParanoid" id="A0A7L4YSY6"/>
<keyword evidence="3 5" id="KW-1133">Transmembrane helix</keyword>
<sequence>MYAVFGSFTGMYGRGELPFERMRHQVHAAGMLVTGVAIGSLLSVSMAPAVVLVPVVTAFATVGSLVTDRLRLRPGGPFFGIFALGACATVHPEGVSAWLTVAICAGTAAYCIALGLLISVLSAMWFGVPAGSSGAPAMRDHLGVRELRSLARRPDLTAPAFPPGAGAQALRYALATAVAGSVGTLLGVDHANWAMTAAAVPLAVIVSGAGRDIRAVVHRGVHRVVGTLAGLLVTAAILVPQPGPVVLAIIVMVLLFPTELFLSHHHGMALGFFTPLIMLMTVLIEPTDPASLLFARGIDTLIGVAAGIGAAALIPGPPKRPDRA</sequence>
<dbReference type="GO" id="GO:0016020">
    <property type="term" value="C:membrane"/>
    <property type="evidence" value="ECO:0007669"/>
    <property type="project" value="UniProtKB-SubCell"/>
</dbReference>
<reference evidence="7 8" key="1">
    <citation type="journal article" date="2018" name="Int. J. Syst. Evol. Microbiol.">
        <title>Epidermidibacterium keratini gen. nov., sp. nov., a member of the family Sporichthyaceae, isolated from keratin epidermis.</title>
        <authorList>
            <person name="Lee D.G."/>
            <person name="Trujillo M.E."/>
            <person name="Kang S."/>
            <person name="Nam J.J."/>
            <person name="Kim Y.J."/>
        </authorList>
    </citation>
    <scope>NUCLEOTIDE SEQUENCE [LARGE SCALE GENOMIC DNA]</scope>
    <source>
        <strain evidence="7 8">EPI-7</strain>
    </source>
</reference>
<evidence type="ECO:0000256" key="1">
    <source>
        <dbReference type="ARBA" id="ARBA00004141"/>
    </source>
</evidence>
<gene>
    <name evidence="7" type="ORF">EK0264_08870</name>
</gene>
<feature type="transmembrane region" description="Helical" evidence="5">
    <location>
        <begin position="72"/>
        <end position="90"/>
    </location>
</feature>
<evidence type="ECO:0000256" key="4">
    <source>
        <dbReference type="ARBA" id="ARBA00023136"/>
    </source>
</evidence>
<evidence type="ECO:0000313" key="8">
    <source>
        <dbReference type="Proteomes" id="UP000463857"/>
    </source>
</evidence>
<accession>A0A7L4YSY6</accession>
<dbReference type="Proteomes" id="UP000463857">
    <property type="component" value="Chromosome"/>
</dbReference>
<keyword evidence="4 5" id="KW-0472">Membrane</keyword>
<dbReference type="Pfam" id="PF13515">
    <property type="entry name" value="FUSC_2"/>
    <property type="match status" value="1"/>
</dbReference>
<dbReference type="AlphaFoldDB" id="A0A7L4YSY6"/>
<feature type="transmembrane region" description="Helical" evidence="5">
    <location>
        <begin position="97"/>
        <end position="126"/>
    </location>
</feature>
<feature type="transmembrane region" description="Helical" evidence="5">
    <location>
        <begin position="293"/>
        <end position="314"/>
    </location>
</feature>
<evidence type="ECO:0000259" key="6">
    <source>
        <dbReference type="Pfam" id="PF13515"/>
    </source>
</evidence>
<feature type="domain" description="Integral membrane bound transporter" evidence="6">
    <location>
        <begin position="179"/>
        <end position="308"/>
    </location>
</feature>
<feature type="transmembrane region" description="Helical" evidence="5">
    <location>
        <begin position="191"/>
        <end position="209"/>
    </location>
</feature>
<keyword evidence="2 5" id="KW-0812">Transmembrane</keyword>
<dbReference type="EMBL" id="CP047156">
    <property type="protein sequence ID" value="QHC02361.1"/>
    <property type="molecule type" value="Genomic_DNA"/>
</dbReference>
<feature type="transmembrane region" description="Helical" evidence="5">
    <location>
        <begin position="31"/>
        <end position="60"/>
    </location>
</feature>
<evidence type="ECO:0000313" key="7">
    <source>
        <dbReference type="EMBL" id="QHC02361.1"/>
    </source>
</evidence>
<name>A0A7L4YSY6_9ACTN</name>
<keyword evidence="8" id="KW-1185">Reference proteome</keyword>
<dbReference type="OrthoDB" id="4989419at2"/>